<evidence type="ECO:0000313" key="1">
    <source>
        <dbReference type="EMBL" id="QBK26026.1"/>
    </source>
</evidence>
<dbReference type="RefSeq" id="WP_208649718.1">
    <property type="nucleotide sequence ID" value="NZ_CP036528.1"/>
</dbReference>
<proteinExistence type="predicted"/>
<dbReference type="EMBL" id="CP036528">
    <property type="protein sequence ID" value="QBK26026.1"/>
    <property type="molecule type" value="Genomic_DNA"/>
</dbReference>
<dbReference type="Proteomes" id="UP000291151">
    <property type="component" value="Chromosome"/>
</dbReference>
<keyword evidence="2" id="KW-1185">Reference proteome</keyword>
<sequence>MRAFSSILCLLVLLFGCQSKEQGNMPDKGKEETITEEAGKQNEVDLKNFFKPDNTVANFLGDGNEFASYTEKTNWLNEQFVGTIVDNGGVSLMTIYKITEDAIEIIFKEPIDFDTPFPTIEELEHLQPVETYLATPIQKGTSFGKWKIVETNTTVETPYKTFKKAIVLEEKGENYVNRKYFVEGLGEIKTESIMDTNQGETYTVTSALQSITTIE</sequence>
<evidence type="ECO:0000313" key="2">
    <source>
        <dbReference type="Proteomes" id="UP000291151"/>
    </source>
</evidence>
<dbReference type="AlphaFoldDB" id="A0A4P6UV78"/>
<dbReference type="KEGG" id="uth:DKZ56_09210"/>
<dbReference type="PROSITE" id="PS51257">
    <property type="entry name" value="PROKAR_LIPOPROTEIN"/>
    <property type="match status" value="1"/>
</dbReference>
<gene>
    <name evidence="1" type="ORF">DKZ56_09210</name>
</gene>
<organism evidence="1 2">
    <name type="scientific">Ureibacillus thermophilus</name>
    <dbReference type="NCBI Taxonomy" id="367743"/>
    <lineage>
        <taxon>Bacteria</taxon>
        <taxon>Bacillati</taxon>
        <taxon>Bacillota</taxon>
        <taxon>Bacilli</taxon>
        <taxon>Bacillales</taxon>
        <taxon>Caryophanaceae</taxon>
        <taxon>Ureibacillus</taxon>
    </lineage>
</organism>
<protein>
    <submittedName>
        <fullName evidence="1">Uncharacterized protein</fullName>
    </submittedName>
</protein>
<accession>A0A4P6UV78</accession>
<reference evidence="1 2" key="1">
    <citation type="submission" date="2019-02" db="EMBL/GenBank/DDBJ databases">
        <title>Ureibacillus thermophilus.</title>
        <authorList>
            <person name="Sunny J.S."/>
            <person name="Natarajan A."/>
            <person name="Saleena L.M."/>
        </authorList>
    </citation>
    <scope>NUCLEOTIDE SEQUENCE [LARGE SCALE GENOMIC DNA]</scope>
    <source>
        <strain evidence="1 2">LM102</strain>
    </source>
</reference>
<name>A0A4P6UV78_9BACL</name>